<feature type="modified residue" description="4-aspartylphosphate" evidence="2">
    <location>
        <position position="158"/>
    </location>
</feature>
<accession>A0A1T4XUL9</accession>
<dbReference type="Pfam" id="PF00072">
    <property type="entry name" value="Response_reg"/>
    <property type="match status" value="1"/>
</dbReference>
<keyword evidence="6" id="KW-1185">Reference proteome</keyword>
<proteinExistence type="predicted"/>
<dbReference type="Gene3D" id="3.30.750.24">
    <property type="entry name" value="STAS domain"/>
    <property type="match status" value="1"/>
</dbReference>
<dbReference type="STRING" id="48467.SAMN02745166_02056"/>
<evidence type="ECO:0000313" key="5">
    <source>
        <dbReference type="EMBL" id="SKA93237.1"/>
    </source>
</evidence>
<evidence type="ECO:0000256" key="2">
    <source>
        <dbReference type="PROSITE-ProRule" id="PRU00169"/>
    </source>
</evidence>
<dbReference type="InterPro" id="IPR050595">
    <property type="entry name" value="Bact_response_regulator"/>
</dbReference>
<dbReference type="InterPro" id="IPR011006">
    <property type="entry name" value="CheY-like_superfamily"/>
</dbReference>
<keyword evidence="1 2" id="KW-0597">Phosphoprotein</keyword>
<protein>
    <submittedName>
        <fullName evidence="5">Anti-anti-sigma factor</fullName>
    </submittedName>
</protein>
<dbReference type="RefSeq" id="WP_078813262.1">
    <property type="nucleotide sequence ID" value="NZ_FUYE01000005.1"/>
</dbReference>
<dbReference type="AlphaFoldDB" id="A0A1T4XUL9"/>
<reference evidence="6" key="1">
    <citation type="submission" date="2017-02" db="EMBL/GenBank/DDBJ databases">
        <authorList>
            <person name="Varghese N."/>
            <person name="Submissions S."/>
        </authorList>
    </citation>
    <scope>NUCLEOTIDE SEQUENCE [LARGE SCALE GENOMIC DNA]</scope>
    <source>
        <strain evidence="6">ATCC 700200</strain>
    </source>
</reference>
<gene>
    <name evidence="5" type="ORF">SAMN02745166_02056</name>
</gene>
<organism evidence="5 6">
    <name type="scientific">Prosthecobacter debontii</name>
    <dbReference type="NCBI Taxonomy" id="48467"/>
    <lineage>
        <taxon>Bacteria</taxon>
        <taxon>Pseudomonadati</taxon>
        <taxon>Verrucomicrobiota</taxon>
        <taxon>Verrucomicrobiia</taxon>
        <taxon>Verrucomicrobiales</taxon>
        <taxon>Verrucomicrobiaceae</taxon>
        <taxon>Prosthecobacter</taxon>
    </lineage>
</organism>
<dbReference type="PROSITE" id="PS50110">
    <property type="entry name" value="RESPONSE_REGULATORY"/>
    <property type="match status" value="1"/>
</dbReference>
<dbReference type="Gene3D" id="3.40.50.2300">
    <property type="match status" value="1"/>
</dbReference>
<dbReference type="InterPro" id="IPR058548">
    <property type="entry name" value="MlaB-like_STAS"/>
</dbReference>
<sequence length="233" mass="25677">MNASEQTLTLSTPCDLERRAADVWRKTAASLLKPSHIHAELDMSNTRSLDSSGIAALLALREVVSKRGGNVRLVNPAPQVMQLLELTRMHRLFQFGFGVTQPAPESLRPILVVEDEPHIRTVCELSMKPLGRRVLSASNGQDAINIARRENPSVIILDYVMPLMDGRQTLRRLKADEATKHIPVILMSATETLAGSQHDSFEGASLFITKPFSPAALRGEVHRLIQTHLPLAA</sequence>
<evidence type="ECO:0000313" key="6">
    <source>
        <dbReference type="Proteomes" id="UP000190774"/>
    </source>
</evidence>
<dbReference type="CDD" id="cd07043">
    <property type="entry name" value="STAS_anti-anti-sigma_factors"/>
    <property type="match status" value="1"/>
</dbReference>
<name>A0A1T4XUL9_9BACT</name>
<dbReference type="OrthoDB" id="9786548at2"/>
<dbReference type="InterPro" id="IPR001789">
    <property type="entry name" value="Sig_transdc_resp-reg_receiver"/>
</dbReference>
<dbReference type="PANTHER" id="PTHR44591">
    <property type="entry name" value="STRESS RESPONSE REGULATOR PROTEIN 1"/>
    <property type="match status" value="1"/>
</dbReference>
<dbReference type="InterPro" id="IPR002645">
    <property type="entry name" value="STAS_dom"/>
</dbReference>
<dbReference type="EMBL" id="FUYE01000005">
    <property type="protein sequence ID" value="SKA93237.1"/>
    <property type="molecule type" value="Genomic_DNA"/>
</dbReference>
<feature type="domain" description="Response regulatory" evidence="3">
    <location>
        <begin position="109"/>
        <end position="225"/>
    </location>
</feature>
<evidence type="ECO:0000256" key="1">
    <source>
        <dbReference type="ARBA" id="ARBA00022553"/>
    </source>
</evidence>
<evidence type="ECO:0000259" key="4">
    <source>
        <dbReference type="PROSITE" id="PS50801"/>
    </source>
</evidence>
<dbReference type="PROSITE" id="PS50801">
    <property type="entry name" value="STAS"/>
    <property type="match status" value="1"/>
</dbReference>
<dbReference type="SMART" id="SM00448">
    <property type="entry name" value="REC"/>
    <property type="match status" value="1"/>
</dbReference>
<dbReference type="PANTHER" id="PTHR44591:SF3">
    <property type="entry name" value="RESPONSE REGULATORY DOMAIN-CONTAINING PROTEIN"/>
    <property type="match status" value="1"/>
</dbReference>
<dbReference type="SUPFAM" id="SSF52172">
    <property type="entry name" value="CheY-like"/>
    <property type="match status" value="1"/>
</dbReference>
<dbReference type="InterPro" id="IPR036513">
    <property type="entry name" value="STAS_dom_sf"/>
</dbReference>
<dbReference type="SUPFAM" id="SSF52091">
    <property type="entry name" value="SpoIIaa-like"/>
    <property type="match status" value="1"/>
</dbReference>
<dbReference type="Pfam" id="PF13466">
    <property type="entry name" value="STAS_2"/>
    <property type="match status" value="1"/>
</dbReference>
<evidence type="ECO:0000259" key="3">
    <source>
        <dbReference type="PROSITE" id="PS50110"/>
    </source>
</evidence>
<dbReference type="GO" id="GO:0000160">
    <property type="term" value="P:phosphorelay signal transduction system"/>
    <property type="evidence" value="ECO:0007669"/>
    <property type="project" value="InterPro"/>
</dbReference>
<feature type="domain" description="STAS" evidence="4">
    <location>
        <begin position="41"/>
        <end position="89"/>
    </location>
</feature>
<dbReference type="Proteomes" id="UP000190774">
    <property type="component" value="Unassembled WGS sequence"/>
</dbReference>